<dbReference type="PANTHER" id="PTHR44329:SF214">
    <property type="entry name" value="PROTEIN KINASE DOMAIN-CONTAINING PROTEIN"/>
    <property type="match status" value="1"/>
</dbReference>
<dbReference type="InterPro" id="IPR000719">
    <property type="entry name" value="Prot_kinase_dom"/>
</dbReference>
<dbReference type="STRING" id="1095629.A0A0C9XDF9"/>
<evidence type="ECO:0000259" key="1">
    <source>
        <dbReference type="PROSITE" id="PS50011"/>
    </source>
</evidence>
<dbReference type="InterPro" id="IPR059179">
    <property type="entry name" value="MLKL-like_MCAfunc"/>
</dbReference>
<sequence length="313" mass="35197">MNALNDQATGLEDSEIQQFADQVTAVFERVQTRLQRWSRLNSVQTFLKNAEIGNGLDQCEVELDTALNLFQMNTQIAMFQSQRGAREITSNNHSELRELLLQVLTNTTETQNIVNMQIAGEPAAEKIMEAGQIELRSLRESSHPPTNMIIATERSSSPPPLPQDNQRYLQYQRGLINLHRVTGIPPTVKLLNGEVTKEGELAVAGGTYNDIWSGTWLGEEKVALKALRTIKASDIKAQKRFEDEISLWANLKNNHILPFYGVVTDLGQHMHMVSPWQENGNVLDFVKSNPQADRIHLILGAAKGLEYLHSEFL</sequence>
<accession>A0A0C9XDF9</accession>
<dbReference type="InterPro" id="IPR011009">
    <property type="entry name" value="Kinase-like_dom_sf"/>
</dbReference>
<evidence type="ECO:0000313" key="2">
    <source>
        <dbReference type="EMBL" id="KIJ99573.1"/>
    </source>
</evidence>
<dbReference type="InterPro" id="IPR001245">
    <property type="entry name" value="Ser-Thr/Tyr_kinase_cat_dom"/>
</dbReference>
<proteinExistence type="predicted"/>
<name>A0A0C9XDF9_9AGAR</name>
<organism evidence="2 3">
    <name type="scientific">Laccaria amethystina LaAM-08-1</name>
    <dbReference type="NCBI Taxonomy" id="1095629"/>
    <lineage>
        <taxon>Eukaryota</taxon>
        <taxon>Fungi</taxon>
        <taxon>Dikarya</taxon>
        <taxon>Basidiomycota</taxon>
        <taxon>Agaricomycotina</taxon>
        <taxon>Agaricomycetes</taxon>
        <taxon>Agaricomycetidae</taxon>
        <taxon>Agaricales</taxon>
        <taxon>Agaricineae</taxon>
        <taxon>Hydnangiaceae</taxon>
        <taxon>Laccaria</taxon>
    </lineage>
</organism>
<dbReference type="Proteomes" id="UP000054477">
    <property type="component" value="Unassembled WGS sequence"/>
</dbReference>
<dbReference type="PANTHER" id="PTHR44329">
    <property type="entry name" value="SERINE/THREONINE-PROTEIN KINASE TNNI3K-RELATED"/>
    <property type="match status" value="1"/>
</dbReference>
<gene>
    <name evidence="2" type="ORF">K443DRAFT_163937</name>
</gene>
<dbReference type="CDD" id="cd21037">
    <property type="entry name" value="MLKL_NTD"/>
    <property type="match status" value="1"/>
</dbReference>
<dbReference type="GO" id="GO:0004674">
    <property type="term" value="F:protein serine/threonine kinase activity"/>
    <property type="evidence" value="ECO:0007669"/>
    <property type="project" value="TreeGrafter"/>
</dbReference>
<dbReference type="GO" id="GO:0005524">
    <property type="term" value="F:ATP binding"/>
    <property type="evidence" value="ECO:0007669"/>
    <property type="project" value="InterPro"/>
</dbReference>
<protein>
    <recommendedName>
        <fullName evidence="1">Protein kinase domain-containing protein</fullName>
    </recommendedName>
</protein>
<reference evidence="2 3" key="1">
    <citation type="submission" date="2014-04" db="EMBL/GenBank/DDBJ databases">
        <authorList>
            <consortium name="DOE Joint Genome Institute"/>
            <person name="Kuo A."/>
            <person name="Kohler A."/>
            <person name="Nagy L.G."/>
            <person name="Floudas D."/>
            <person name="Copeland A."/>
            <person name="Barry K.W."/>
            <person name="Cichocki N."/>
            <person name="Veneault-Fourrey C."/>
            <person name="LaButti K."/>
            <person name="Lindquist E.A."/>
            <person name="Lipzen A."/>
            <person name="Lundell T."/>
            <person name="Morin E."/>
            <person name="Murat C."/>
            <person name="Sun H."/>
            <person name="Tunlid A."/>
            <person name="Henrissat B."/>
            <person name="Grigoriev I.V."/>
            <person name="Hibbett D.S."/>
            <person name="Martin F."/>
            <person name="Nordberg H.P."/>
            <person name="Cantor M.N."/>
            <person name="Hua S.X."/>
        </authorList>
    </citation>
    <scope>NUCLEOTIDE SEQUENCE [LARGE SCALE GENOMIC DNA]</scope>
    <source>
        <strain evidence="2 3">LaAM-08-1</strain>
    </source>
</reference>
<dbReference type="Pfam" id="PF07714">
    <property type="entry name" value="PK_Tyr_Ser-Thr"/>
    <property type="match status" value="1"/>
</dbReference>
<reference evidence="3" key="2">
    <citation type="submission" date="2015-01" db="EMBL/GenBank/DDBJ databases">
        <title>Evolutionary Origins and Diversification of the Mycorrhizal Mutualists.</title>
        <authorList>
            <consortium name="DOE Joint Genome Institute"/>
            <consortium name="Mycorrhizal Genomics Consortium"/>
            <person name="Kohler A."/>
            <person name="Kuo A."/>
            <person name="Nagy L.G."/>
            <person name="Floudas D."/>
            <person name="Copeland A."/>
            <person name="Barry K.W."/>
            <person name="Cichocki N."/>
            <person name="Veneault-Fourrey C."/>
            <person name="LaButti K."/>
            <person name="Lindquist E.A."/>
            <person name="Lipzen A."/>
            <person name="Lundell T."/>
            <person name="Morin E."/>
            <person name="Murat C."/>
            <person name="Riley R."/>
            <person name="Ohm R."/>
            <person name="Sun H."/>
            <person name="Tunlid A."/>
            <person name="Henrissat B."/>
            <person name="Grigoriev I.V."/>
            <person name="Hibbett D.S."/>
            <person name="Martin F."/>
        </authorList>
    </citation>
    <scope>NUCLEOTIDE SEQUENCE [LARGE SCALE GENOMIC DNA]</scope>
    <source>
        <strain evidence="3">LaAM-08-1</strain>
    </source>
</reference>
<keyword evidence="3" id="KW-1185">Reference proteome</keyword>
<evidence type="ECO:0000313" key="3">
    <source>
        <dbReference type="Proteomes" id="UP000054477"/>
    </source>
</evidence>
<dbReference type="AlphaFoldDB" id="A0A0C9XDF9"/>
<dbReference type="SUPFAM" id="SSF56112">
    <property type="entry name" value="Protein kinase-like (PK-like)"/>
    <property type="match status" value="1"/>
</dbReference>
<dbReference type="InterPro" id="IPR051681">
    <property type="entry name" value="Ser/Thr_Kinases-Pseudokinases"/>
</dbReference>
<feature type="domain" description="Protein kinase" evidence="1">
    <location>
        <begin position="197"/>
        <end position="313"/>
    </location>
</feature>
<dbReference type="OrthoDB" id="5966500at2759"/>
<dbReference type="HOGENOM" id="CLU_888683_0_0_1"/>
<dbReference type="PROSITE" id="PS50011">
    <property type="entry name" value="PROTEIN_KINASE_DOM"/>
    <property type="match status" value="1"/>
</dbReference>
<dbReference type="EMBL" id="KN838644">
    <property type="protein sequence ID" value="KIJ99573.1"/>
    <property type="molecule type" value="Genomic_DNA"/>
</dbReference>
<dbReference type="Gene3D" id="1.10.510.10">
    <property type="entry name" value="Transferase(Phosphotransferase) domain 1"/>
    <property type="match status" value="1"/>
</dbReference>